<feature type="transmembrane region" description="Helical" evidence="1">
    <location>
        <begin position="27"/>
        <end position="45"/>
    </location>
</feature>
<dbReference type="PANTHER" id="PTHR34205">
    <property type="entry name" value="TRANSMEMBRANE PROTEIN"/>
    <property type="match status" value="1"/>
</dbReference>
<keyword evidence="3" id="KW-1185">Reference proteome</keyword>
<gene>
    <name evidence="2" type="ORF">DL796_02575</name>
</gene>
<dbReference type="PANTHER" id="PTHR34205:SF2">
    <property type="entry name" value="DUF962 DOMAIN-CONTAINING PROTEIN"/>
    <property type="match status" value="1"/>
</dbReference>
<dbReference type="Pfam" id="PF06127">
    <property type="entry name" value="Mpo1-like"/>
    <property type="match status" value="1"/>
</dbReference>
<evidence type="ECO:0000313" key="2">
    <source>
        <dbReference type="EMBL" id="PXF64046.1"/>
    </source>
</evidence>
<accession>A0A318D407</accession>
<evidence type="ECO:0000313" key="3">
    <source>
        <dbReference type="Proteomes" id="UP000247689"/>
    </source>
</evidence>
<dbReference type="Proteomes" id="UP000247689">
    <property type="component" value="Unassembled WGS sequence"/>
</dbReference>
<proteinExistence type="predicted"/>
<sequence>MAKKEITSFSEFWPYYLGEHRLPRNRILHYIGTFLSITLLIWLILAQKWWLLPLVLIAGYGPAWIGHFFIEKNRPATFTYPFWSLAADYKMFYYALTGRLKHEWPKYF</sequence>
<dbReference type="OrthoDB" id="7356072at2"/>
<keyword evidence="1" id="KW-0812">Transmembrane</keyword>
<organism evidence="2 3">
    <name type="scientific">Kangiella spongicola</name>
    <dbReference type="NCBI Taxonomy" id="796379"/>
    <lineage>
        <taxon>Bacteria</taxon>
        <taxon>Pseudomonadati</taxon>
        <taxon>Pseudomonadota</taxon>
        <taxon>Gammaproteobacteria</taxon>
        <taxon>Kangiellales</taxon>
        <taxon>Kangiellaceae</taxon>
        <taxon>Kangiella</taxon>
    </lineage>
</organism>
<dbReference type="RefSeq" id="WP_110199680.1">
    <property type="nucleotide sequence ID" value="NZ_QICH01000001.1"/>
</dbReference>
<protein>
    <submittedName>
        <fullName evidence="2">DUF962 domain-containing protein</fullName>
    </submittedName>
</protein>
<dbReference type="InterPro" id="IPR009305">
    <property type="entry name" value="Mpo1-like"/>
</dbReference>
<name>A0A318D407_9GAMM</name>
<reference evidence="2 3" key="1">
    <citation type="submission" date="2018-05" db="EMBL/GenBank/DDBJ databases">
        <title>Kangiella spongicola genome sequence.</title>
        <authorList>
            <person name="Maclea K.S."/>
            <person name="Goen A.E."/>
            <person name="Kelley C."/>
            <person name="Underriner A."/>
            <person name="Silverwood T."/>
            <person name="Trachtenberg A.M."/>
        </authorList>
    </citation>
    <scope>NUCLEOTIDE SEQUENCE [LARGE SCALE GENOMIC DNA]</scope>
    <source>
        <strain evidence="2 3">ATCC BAA-2076</strain>
    </source>
</reference>
<dbReference type="AlphaFoldDB" id="A0A318D407"/>
<comment type="caution">
    <text evidence="2">The sequence shown here is derived from an EMBL/GenBank/DDBJ whole genome shotgun (WGS) entry which is preliminary data.</text>
</comment>
<keyword evidence="1" id="KW-1133">Transmembrane helix</keyword>
<dbReference type="EMBL" id="QICH01000001">
    <property type="protein sequence ID" value="PXF64046.1"/>
    <property type="molecule type" value="Genomic_DNA"/>
</dbReference>
<feature type="transmembrane region" description="Helical" evidence="1">
    <location>
        <begin position="51"/>
        <end position="70"/>
    </location>
</feature>
<keyword evidence="1" id="KW-0472">Membrane</keyword>
<evidence type="ECO:0000256" key="1">
    <source>
        <dbReference type="SAM" id="Phobius"/>
    </source>
</evidence>